<evidence type="ECO:0000313" key="1">
    <source>
        <dbReference type="EMBL" id="ORY44740.1"/>
    </source>
</evidence>
<comment type="caution">
    <text evidence="1">The sequence shown here is derived from an EMBL/GenBank/DDBJ whole genome shotgun (WGS) entry which is preliminary data.</text>
</comment>
<gene>
    <name evidence="1" type="ORF">BCR33DRAFT_716702</name>
</gene>
<dbReference type="AlphaFoldDB" id="A0A1Y2CCG5"/>
<proteinExistence type="predicted"/>
<reference evidence="1 2" key="1">
    <citation type="submission" date="2016-07" db="EMBL/GenBank/DDBJ databases">
        <title>Pervasive Adenine N6-methylation of Active Genes in Fungi.</title>
        <authorList>
            <consortium name="DOE Joint Genome Institute"/>
            <person name="Mondo S.J."/>
            <person name="Dannebaum R.O."/>
            <person name="Kuo R.C."/>
            <person name="Labutti K."/>
            <person name="Haridas S."/>
            <person name="Kuo A."/>
            <person name="Salamov A."/>
            <person name="Ahrendt S.R."/>
            <person name="Lipzen A."/>
            <person name="Sullivan W."/>
            <person name="Andreopoulos W.B."/>
            <person name="Clum A."/>
            <person name="Lindquist E."/>
            <person name="Daum C."/>
            <person name="Ramamoorthy G.K."/>
            <person name="Gryganskyi A."/>
            <person name="Culley D."/>
            <person name="Magnuson J.K."/>
            <person name="James T.Y."/>
            <person name="O'Malley M.A."/>
            <person name="Stajich J.E."/>
            <person name="Spatafora J.W."/>
            <person name="Visel A."/>
            <person name="Grigoriev I.V."/>
        </authorList>
    </citation>
    <scope>NUCLEOTIDE SEQUENCE [LARGE SCALE GENOMIC DNA]</scope>
    <source>
        <strain evidence="1 2">JEL800</strain>
    </source>
</reference>
<name>A0A1Y2CCG5_9FUNG</name>
<organism evidence="1 2">
    <name type="scientific">Rhizoclosmatium globosum</name>
    <dbReference type="NCBI Taxonomy" id="329046"/>
    <lineage>
        <taxon>Eukaryota</taxon>
        <taxon>Fungi</taxon>
        <taxon>Fungi incertae sedis</taxon>
        <taxon>Chytridiomycota</taxon>
        <taxon>Chytridiomycota incertae sedis</taxon>
        <taxon>Chytridiomycetes</taxon>
        <taxon>Chytridiales</taxon>
        <taxon>Chytriomycetaceae</taxon>
        <taxon>Rhizoclosmatium</taxon>
    </lineage>
</organism>
<keyword evidence="2" id="KW-1185">Reference proteome</keyword>
<evidence type="ECO:0000313" key="2">
    <source>
        <dbReference type="Proteomes" id="UP000193642"/>
    </source>
</evidence>
<dbReference type="EMBL" id="MCGO01000021">
    <property type="protein sequence ID" value="ORY44740.1"/>
    <property type="molecule type" value="Genomic_DNA"/>
</dbReference>
<protein>
    <submittedName>
        <fullName evidence="1">Uncharacterized protein</fullName>
    </submittedName>
</protein>
<sequence length="75" mass="8393">MNAFASLLPLLPPSLPCHRTTMPPPLLLPQPFQLATLLPLQLSQPQLSHHQPLLWCPRGCCLLCCCRCCRSFCIL</sequence>
<dbReference type="Proteomes" id="UP000193642">
    <property type="component" value="Unassembled WGS sequence"/>
</dbReference>
<feature type="non-terminal residue" evidence="1">
    <location>
        <position position="75"/>
    </location>
</feature>
<accession>A0A1Y2CCG5</accession>